<protein>
    <recommendedName>
        <fullName evidence="4">Ubiquinone biosynthesis protein COQ4</fullName>
    </recommendedName>
</protein>
<dbReference type="GO" id="GO:0006744">
    <property type="term" value="P:ubiquinone biosynthetic process"/>
    <property type="evidence" value="ECO:0007669"/>
    <property type="project" value="InterPro"/>
</dbReference>
<keyword evidence="1" id="KW-1133">Transmembrane helix</keyword>
<dbReference type="Pfam" id="PF05019">
    <property type="entry name" value="Coq4"/>
    <property type="match status" value="1"/>
</dbReference>
<reference evidence="2 3" key="1">
    <citation type="submission" date="2020-02" db="EMBL/GenBank/DDBJ databases">
        <title>Complete genome sequence of Flavobacteriaceae bacterium.</title>
        <authorList>
            <person name="Kim S.-J."/>
            <person name="Kim Y.-S."/>
            <person name="Kim K.-H."/>
        </authorList>
    </citation>
    <scope>NUCLEOTIDE SEQUENCE [LARGE SCALE GENOMIC DNA]</scope>
    <source>
        <strain evidence="2 3">RR4-40</strain>
    </source>
</reference>
<evidence type="ECO:0000256" key="1">
    <source>
        <dbReference type="SAM" id="Phobius"/>
    </source>
</evidence>
<evidence type="ECO:0000313" key="3">
    <source>
        <dbReference type="Proteomes" id="UP000505306"/>
    </source>
</evidence>
<proteinExistence type="predicted"/>
<feature type="transmembrane region" description="Helical" evidence="1">
    <location>
        <begin position="95"/>
        <end position="115"/>
    </location>
</feature>
<keyword evidence="3" id="KW-1185">Reference proteome</keyword>
<evidence type="ECO:0008006" key="4">
    <source>
        <dbReference type="Google" id="ProtNLM"/>
    </source>
</evidence>
<accession>A0A6G6GQP8</accession>
<dbReference type="AlphaFoldDB" id="A0A6G6GQP8"/>
<organism evidence="2 3">
    <name type="scientific">Rasiella rasia</name>
    <dbReference type="NCBI Taxonomy" id="2744027"/>
    <lineage>
        <taxon>Bacteria</taxon>
        <taxon>Pseudomonadati</taxon>
        <taxon>Bacteroidota</taxon>
        <taxon>Flavobacteriia</taxon>
        <taxon>Flavobacteriales</taxon>
        <taxon>Flavobacteriaceae</taxon>
        <taxon>Rasiella</taxon>
    </lineage>
</organism>
<name>A0A6G6GQP8_9FLAO</name>
<gene>
    <name evidence="2" type="ORF">G5B37_05840</name>
</gene>
<dbReference type="Proteomes" id="UP000505306">
    <property type="component" value="Chromosome"/>
</dbReference>
<dbReference type="KEGG" id="mgel:G5B37_05840"/>
<dbReference type="EMBL" id="CP049057">
    <property type="protein sequence ID" value="QIE60878.1"/>
    <property type="molecule type" value="Genomic_DNA"/>
</dbReference>
<evidence type="ECO:0000313" key="2">
    <source>
        <dbReference type="EMBL" id="QIE60878.1"/>
    </source>
</evidence>
<sequence length="167" mass="19735">MRKQLINWLFEKSMMLYCRFKNKQAWNITTEELLQMSHHTFGHHLGTFLNQNGFELIPKVERHDAYHVLTGMGTTVEEEIALQYICFANGKRTPYLFGVLLLGTLILPDYASLYIKAYRFGKNARTFHHFDYKQVLPVPFHQFQDMIFSEAMRKQFITYKSTQISAI</sequence>
<keyword evidence="1" id="KW-0812">Transmembrane</keyword>
<dbReference type="InterPro" id="IPR007715">
    <property type="entry name" value="Coq4"/>
</dbReference>
<keyword evidence="1" id="KW-0472">Membrane</keyword>